<reference evidence="8" key="2">
    <citation type="journal article" date="2013" name="PLoS Genet.">
        <title>Comparative genome structure, secondary metabolite, and effector coding capacity across Cochliobolus pathogens.</title>
        <authorList>
            <person name="Condon B.J."/>
            <person name="Leng Y."/>
            <person name="Wu D."/>
            <person name="Bushley K.E."/>
            <person name="Ohm R.A."/>
            <person name="Otillar R."/>
            <person name="Martin J."/>
            <person name="Schackwitz W."/>
            <person name="Grimwood J."/>
            <person name="MohdZainudin N."/>
            <person name="Xue C."/>
            <person name="Wang R."/>
            <person name="Manning V.A."/>
            <person name="Dhillon B."/>
            <person name="Tu Z.J."/>
            <person name="Steffenson B.J."/>
            <person name="Salamov A."/>
            <person name="Sun H."/>
            <person name="Lowry S."/>
            <person name="LaButti K."/>
            <person name="Han J."/>
            <person name="Copeland A."/>
            <person name="Lindquist E."/>
            <person name="Barry K."/>
            <person name="Schmutz J."/>
            <person name="Baker S.E."/>
            <person name="Ciuffetti L.M."/>
            <person name="Grigoriev I.V."/>
            <person name="Zhong S."/>
            <person name="Turgeon B.G."/>
        </authorList>
    </citation>
    <scope>NUCLEOTIDE SEQUENCE [LARGE SCALE GENOMIC DNA]</scope>
    <source>
        <strain evidence="8">C5 / ATCC 48332 / race O</strain>
    </source>
</reference>
<dbReference type="GO" id="GO:1990846">
    <property type="term" value="F:ribonucleoside-diphosphate reductase inhibitor activity"/>
    <property type="evidence" value="ECO:0007669"/>
    <property type="project" value="TreeGrafter"/>
</dbReference>
<gene>
    <name evidence="7" type="ORF">COCHEDRAFT_1222028</name>
</gene>
<reference evidence="7 8" key="1">
    <citation type="journal article" date="2012" name="PLoS Pathog.">
        <title>Diverse lifestyles and strategies of plant pathogenesis encoded in the genomes of eighteen Dothideomycetes fungi.</title>
        <authorList>
            <person name="Ohm R.A."/>
            <person name="Feau N."/>
            <person name="Henrissat B."/>
            <person name="Schoch C.L."/>
            <person name="Horwitz B.A."/>
            <person name="Barry K.W."/>
            <person name="Condon B.J."/>
            <person name="Copeland A.C."/>
            <person name="Dhillon B."/>
            <person name="Glaser F."/>
            <person name="Hesse C.N."/>
            <person name="Kosti I."/>
            <person name="LaButti K."/>
            <person name="Lindquist E.A."/>
            <person name="Lucas S."/>
            <person name="Salamov A.A."/>
            <person name="Bradshaw R.E."/>
            <person name="Ciuffetti L."/>
            <person name="Hamelin R.C."/>
            <person name="Kema G.H.J."/>
            <person name="Lawrence C."/>
            <person name="Scott J.A."/>
            <person name="Spatafora J.W."/>
            <person name="Turgeon B.G."/>
            <person name="de Wit P.J.G.M."/>
            <person name="Zhong S."/>
            <person name="Goodwin S.B."/>
            <person name="Grigoriev I.V."/>
        </authorList>
    </citation>
    <scope>NUCLEOTIDE SEQUENCE [LARGE SCALE GENOMIC DNA]</scope>
    <source>
        <strain evidence="8">C5 / ATCC 48332 / race O</strain>
    </source>
</reference>
<evidence type="ECO:0000313" key="8">
    <source>
        <dbReference type="Proteomes" id="UP000016936"/>
    </source>
</evidence>
<dbReference type="HOGENOM" id="CLU_050885_1_0_1"/>
<feature type="compositionally biased region" description="Polar residues" evidence="6">
    <location>
        <begin position="177"/>
        <end position="199"/>
    </location>
</feature>
<evidence type="ECO:0000256" key="2">
    <source>
        <dbReference type="ARBA" id="ARBA00004496"/>
    </source>
</evidence>
<dbReference type="GO" id="GO:0005737">
    <property type="term" value="C:cytoplasm"/>
    <property type="evidence" value="ECO:0007669"/>
    <property type="project" value="UniProtKB-SubCell"/>
</dbReference>
<dbReference type="OMA" id="IDMDFEN"/>
<feature type="region of interest" description="Disordered" evidence="6">
    <location>
        <begin position="174"/>
        <end position="210"/>
    </location>
</feature>
<protein>
    <submittedName>
        <fullName evidence="7">Uncharacterized protein</fullName>
    </submittedName>
</protein>
<comment type="subcellular location">
    <subcellularLocation>
        <location evidence="2">Cytoplasm</location>
    </subcellularLocation>
    <subcellularLocation>
        <location evidence="1">Nucleus</location>
    </subcellularLocation>
</comment>
<evidence type="ECO:0000256" key="6">
    <source>
        <dbReference type="SAM" id="MobiDB-lite"/>
    </source>
</evidence>
<evidence type="ECO:0000256" key="5">
    <source>
        <dbReference type="ARBA" id="ARBA00023242"/>
    </source>
</evidence>
<keyword evidence="8" id="KW-1185">Reference proteome</keyword>
<name>M2V3Y3_COCH5</name>
<dbReference type="GO" id="GO:0008104">
    <property type="term" value="P:intracellular protein localization"/>
    <property type="evidence" value="ECO:0007669"/>
    <property type="project" value="TreeGrafter"/>
</dbReference>
<evidence type="ECO:0000256" key="4">
    <source>
        <dbReference type="ARBA" id="ARBA00022490"/>
    </source>
</evidence>
<evidence type="ECO:0000313" key="7">
    <source>
        <dbReference type="EMBL" id="EMD94723.1"/>
    </source>
</evidence>
<evidence type="ECO:0000256" key="3">
    <source>
        <dbReference type="ARBA" id="ARBA00005459"/>
    </source>
</evidence>
<evidence type="ECO:0000256" key="1">
    <source>
        <dbReference type="ARBA" id="ARBA00004123"/>
    </source>
</evidence>
<dbReference type="OrthoDB" id="4072855at2759"/>
<dbReference type="AlphaFoldDB" id="M2V3Y3"/>
<keyword evidence="4" id="KW-0963">Cytoplasm</keyword>
<accession>M2V3Y3</accession>
<organism evidence="7 8">
    <name type="scientific">Cochliobolus heterostrophus (strain C5 / ATCC 48332 / race O)</name>
    <name type="common">Southern corn leaf blight fungus</name>
    <name type="synonym">Bipolaris maydis</name>
    <dbReference type="NCBI Taxonomy" id="701091"/>
    <lineage>
        <taxon>Eukaryota</taxon>
        <taxon>Fungi</taxon>
        <taxon>Dikarya</taxon>
        <taxon>Ascomycota</taxon>
        <taxon>Pezizomycotina</taxon>
        <taxon>Dothideomycetes</taxon>
        <taxon>Pleosporomycetidae</taxon>
        <taxon>Pleosporales</taxon>
        <taxon>Pleosporineae</taxon>
        <taxon>Pleosporaceae</taxon>
        <taxon>Bipolaris</taxon>
    </lineage>
</organism>
<proteinExistence type="inferred from homology"/>
<dbReference type="PANTHER" id="PTHR28081">
    <property type="entry name" value="DAMAGE-REGULATED IMPORT FACILITATOR 1-RELATED"/>
    <property type="match status" value="1"/>
</dbReference>
<dbReference type="Proteomes" id="UP000016936">
    <property type="component" value="Unassembled WGS sequence"/>
</dbReference>
<dbReference type="InterPro" id="IPR013900">
    <property type="entry name" value="RNR_inhibitor"/>
</dbReference>
<dbReference type="EMBL" id="KB445571">
    <property type="protein sequence ID" value="EMD94723.1"/>
    <property type="molecule type" value="Genomic_DNA"/>
</dbReference>
<keyword evidence="5" id="KW-0539">Nucleus</keyword>
<dbReference type="GO" id="GO:0005634">
    <property type="term" value="C:nucleus"/>
    <property type="evidence" value="ECO:0007669"/>
    <property type="project" value="UniProtKB-SubCell"/>
</dbReference>
<sequence length="319" mass="35539">MHHCSTPPALAQQHPCKKQFQPSITTYFDARDGLHNCHHLPGLDPLTRPRHQNTRPIAHPRHHLASNAPPHGQADLLSVGMRVRKSVPEGCKTHKMLSSPADRFARARPRLDIKPPPEAVPDHYQHQRELLPFCGLYNIGGFAEQPTTNPHLYTTSPTRQRPAIAFPLTADAFTQPFPDQSSADSGYDSTTSPSSQRLHNPSKRSWHDEDEVRPLNTNFLFSARSSTSRGANLAVEFDDVPVSPLSETPIHGINALPPVRQFAQPRSRRTTRRTISDDDIDMDFENAARIEGRVGAGSNSDFEEADFLGQEEEVHMSGV</sequence>
<dbReference type="eggNOG" id="ENOG502S8VH">
    <property type="taxonomic scope" value="Eukaryota"/>
</dbReference>
<dbReference type="Pfam" id="PF08591">
    <property type="entry name" value="RNR_inhib"/>
    <property type="match status" value="1"/>
</dbReference>
<dbReference type="PANTHER" id="PTHR28081:SF1">
    <property type="entry name" value="DAMAGE-REGULATED IMPORT FACILITATOR 1"/>
    <property type="match status" value="1"/>
</dbReference>
<comment type="similarity">
    <text evidence="3">Belongs to the DIF1/spd1 family.</text>
</comment>